<dbReference type="WBParaSite" id="SPAL_0000438400.1">
    <property type="protein sequence ID" value="SPAL_0000438400.1"/>
    <property type="gene ID" value="SPAL_0000438400"/>
</dbReference>
<dbReference type="InterPro" id="IPR056017">
    <property type="entry name" value="DUF7596"/>
</dbReference>
<evidence type="ECO:0000313" key="3">
    <source>
        <dbReference type="WBParaSite" id="SPAL_0000438400.1"/>
    </source>
</evidence>
<evidence type="ECO:0000259" key="1">
    <source>
        <dbReference type="Pfam" id="PF24524"/>
    </source>
</evidence>
<dbReference type="Pfam" id="PF24524">
    <property type="entry name" value="DUF7596"/>
    <property type="match status" value="1"/>
</dbReference>
<reference evidence="3" key="1">
    <citation type="submission" date="2017-02" db="UniProtKB">
        <authorList>
            <consortium name="WormBaseParasite"/>
        </authorList>
    </citation>
    <scope>IDENTIFICATION</scope>
</reference>
<organism evidence="2 3">
    <name type="scientific">Strongyloides papillosus</name>
    <name type="common">Intestinal threadworm</name>
    <dbReference type="NCBI Taxonomy" id="174720"/>
    <lineage>
        <taxon>Eukaryota</taxon>
        <taxon>Metazoa</taxon>
        <taxon>Ecdysozoa</taxon>
        <taxon>Nematoda</taxon>
        <taxon>Chromadorea</taxon>
        <taxon>Rhabditida</taxon>
        <taxon>Tylenchina</taxon>
        <taxon>Panagrolaimomorpha</taxon>
        <taxon>Strongyloidoidea</taxon>
        <taxon>Strongyloididae</taxon>
        <taxon>Strongyloides</taxon>
    </lineage>
</organism>
<feature type="domain" description="DUF7596" evidence="1">
    <location>
        <begin position="27"/>
        <end position="182"/>
    </location>
</feature>
<dbReference type="Proteomes" id="UP000046392">
    <property type="component" value="Unplaced"/>
</dbReference>
<name>A0A0N5BEF9_STREA</name>
<proteinExistence type="predicted"/>
<dbReference type="STRING" id="174720.A0A0N5BEF9"/>
<dbReference type="AlphaFoldDB" id="A0A0N5BEF9"/>
<accession>A0A0N5BEF9</accession>
<evidence type="ECO:0000313" key="2">
    <source>
        <dbReference type="Proteomes" id="UP000046392"/>
    </source>
</evidence>
<dbReference type="Gene3D" id="3.40.630.90">
    <property type="match status" value="1"/>
</dbReference>
<sequence>MLAIQDIENLFRNSLSNETLSYSYLPINNNPSFLDYDNIIAVMIIREDENGKKVPIGYGVTQKITNNQYYVMMNVINGNYLNKYVSINDNQTYFKSFNHKNLSILSIDNIYNIFNNHNIIKSPISTYLLPYNTVFGDSDVKSVMEILFDETIKKFDINNNFYLNKNMTIDFMYDSNKIGREEELMVMNGIGFNVVDKMYFQKCTHTLESLKISTENVFNYIGECLVIGKDNLGMVIEYDNFVIGINRKDFLEHLFKLGNVNGLVQVDDKKDAIGYILIMNNHILGCYGDDKNIQMNLIKNILPKLDDITDVTFFLNCTDDSLATKLLENALEIKEIRRHHTLSIIEKINWNKIGIIGIGCHIF</sequence>
<keyword evidence="2" id="KW-1185">Reference proteome</keyword>
<protein>
    <submittedName>
        <fullName evidence="3">Acetyltransf_18 domain-containing protein</fullName>
    </submittedName>
</protein>